<dbReference type="Gene3D" id="4.10.240.10">
    <property type="entry name" value="Zn(2)-C6 fungal-type DNA-binding domain"/>
    <property type="match status" value="1"/>
</dbReference>
<evidence type="ECO:0000256" key="7">
    <source>
        <dbReference type="ARBA" id="ARBA00023242"/>
    </source>
</evidence>
<feature type="region of interest" description="Disordered" evidence="8">
    <location>
        <begin position="749"/>
        <end position="799"/>
    </location>
</feature>
<feature type="region of interest" description="Disordered" evidence="8">
    <location>
        <begin position="193"/>
        <end position="212"/>
    </location>
</feature>
<feature type="region of interest" description="Disordered" evidence="8">
    <location>
        <begin position="701"/>
        <end position="732"/>
    </location>
</feature>
<dbReference type="GO" id="GO:0045944">
    <property type="term" value="P:positive regulation of transcription by RNA polymerase II"/>
    <property type="evidence" value="ECO:0007669"/>
    <property type="project" value="TreeGrafter"/>
</dbReference>
<dbReference type="STRING" id="763406.A0A1E3NE09"/>
<dbReference type="GO" id="GO:0000981">
    <property type="term" value="F:DNA-binding transcription factor activity, RNA polymerase II-specific"/>
    <property type="evidence" value="ECO:0007669"/>
    <property type="project" value="InterPro"/>
</dbReference>
<dbReference type="CDD" id="cd12148">
    <property type="entry name" value="fungal_TF_MHR"/>
    <property type="match status" value="1"/>
</dbReference>
<dbReference type="AlphaFoldDB" id="A0A1E3NE09"/>
<dbReference type="RefSeq" id="XP_019015484.1">
    <property type="nucleotide sequence ID" value="XM_019161931.1"/>
</dbReference>
<feature type="region of interest" description="Disordered" evidence="8">
    <location>
        <begin position="74"/>
        <end position="172"/>
    </location>
</feature>
<feature type="compositionally biased region" description="Low complexity" evidence="8">
    <location>
        <begin position="82"/>
        <end position="95"/>
    </location>
</feature>
<dbReference type="GO" id="GO:0006351">
    <property type="term" value="P:DNA-templated transcription"/>
    <property type="evidence" value="ECO:0007669"/>
    <property type="project" value="InterPro"/>
</dbReference>
<keyword evidence="11" id="KW-1185">Reference proteome</keyword>
<keyword evidence="2" id="KW-0479">Metal-binding</keyword>
<dbReference type="Pfam" id="PF00172">
    <property type="entry name" value="Zn_clus"/>
    <property type="match status" value="1"/>
</dbReference>
<feature type="region of interest" description="Disordered" evidence="8">
    <location>
        <begin position="872"/>
        <end position="928"/>
    </location>
</feature>
<dbReference type="InterPro" id="IPR052202">
    <property type="entry name" value="Yeast_MetPath_Reg"/>
</dbReference>
<dbReference type="InterPro" id="IPR036864">
    <property type="entry name" value="Zn2-C6_fun-type_DNA-bd_sf"/>
</dbReference>
<keyword evidence="7" id="KW-0539">Nucleus</keyword>
<evidence type="ECO:0000256" key="4">
    <source>
        <dbReference type="ARBA" id="ARBA00023015"/>
    </source>
</evidence>
<dbReference type="CDD" id="cd14723">
    <property type="entry name" value="ZIP_Ppr1"/>
    <property type="match status" value="1"/>
</dbReference>
<feature type="compositionally biased region" description="Basic and acidic residues" evidence="8">
    <location>
        <begin position="750"/>
        <end position="760"/>
    </location>
</feature>
<dbReference type="GO" id="GO:0043565">
    <property type="term" value="F:sequence-specific DNA binding"/>
    <property type="evidence" value="ECO:0007669"/>
    <property type="project" value="TreeGrafter"/>
</dbReference>
<dbReference type="GO" id="GO:0005634">
    <property type="term" value="C:nucleus"/>
    <property type="evidence" value="ECO:0007669"/>
    <property type="project" value="UniProtKB-SubCell"/>
</dbReference>
<name>A0A1E3NE09_9ASCO</name>
<keyword evidence="4" id="KW-0805">Transcription regulation</keyword>
<gene>
    <name evidence="10" type="ORF">PICMEDRAFT_18286</name>
</gene>
<dbReference type="GeneID" id="30178618"/>
<dbReference type="Pfam" id="PF04082">
    <property type="entry name" value="Fungal_trans"/>
    <property type="match status" value="1"/>
</dbReference>
<dbReference type="InterPro" id="IPR007219">
    <property type="entry name" value="XnlR_reg_dom"/>
</dbReference>
<reference evidence="10 11" key="1">
    <citation type="journal article" date="2016" name="Proc. Natl. Acad. Sci. U.S.A.">
        <title>Comparative genomics of biotechnologically important yeasts.</title>
        <authorList>
            <person name="Riley R."/>
            <person name="Haridas S."/>
            <person name="Wolfe K.H."/>
            <person name="Lopes M.R."/>
            <person name="Hittinger C.T."/>
            <person name="Goeker M."/>
            <person name="Salamov A.A."/>
            <person name="Wisecaver J.H."/>
            <person name="Long T.M."/>
            <person name="Calvey C.H."/>
            <person name="Aerts A.L."/>
            <person name="Barry K.W."/>
            <person name="Choi C."/>
            <person name="Clum A."/>
            <person name="Coughlan A.Y."/>
            <person name="Deshpande S."/>
            <person name="Douglass A.P."/>
            <person name="Hanson S.J."/>
            <person name="Klenk H.-P."/>
            <person name="LaButti K.M."/>
            <person name="Lapidus A."/>
            <person name="Lindquist E.A."/>
            <person name="Lipzen A.M."/>
            <person name="Meier-Kolthoff J.P."/>
            <person name="Ohm R.A."/>
            <person name="Otillar R.P."/>
            <person name="Pangilinan J.L."/>
            <person name="Peng Y."/>
            <person name="Rokas A."/>
            <person name="Rosa C.A."/>
            <person name="Scheuner C."/>
            <person name="Sibirny A.A."/>
            <person name="Slot J.C."/>
            <person name="Stielow J.B."/>
            <person name="Sun H."/>
            <person name="Kurtzman C.P."/>
            <person name="Blackwell M."/>
            <person name="Grigoriev I.V."/>
            <person name="Jeffries T.W."/>
        </authorList>
    </citation>
    <scope>NUCLEOTIDE SEQUENCE [LARGE SCALE GENOMIC DNA]</scope>
    <source>
        <strain evidence="10 11">NRRL Y-2026</strain>
    </source>
</reference>
<comment type="subcellular location">
    <subcellularLocation>
        <location evidence="1">Nucleus</location>
    </subcellularLocation>
</comment>
<dbReference type="OrthoDB" id="2399539at2759"/>
<evidence type="ECO:0000256" key="6">
    <source>
        <dbReference type="ARBA" id="ARBA00023163"/>
    </source>
</evidence>
<keyword evidence="6" id="KW-0804">Transcription</keyword>
<organism evidence="10 11">
    <name type="scientific">Pichia membranifaciens NRRL Y-2026</name>
    <dbReference type="NCBI Taxonomy" id="763406"/>
    <lineage>
        <taxon>Eukaryota</taxon>
        <taxon>Fungi</taxon>
        <taxon>Dikarya</taxon>
        <taxon>Ascomycota</taxon>
        <taxon>Saccharomycotina</taxon>
        <taxon>Pichiomycetes</taxon>
        <taxon>Pichiales</taxon>
        <taxon>Pichiaceae</taxon>
        <taxon>Pichia</taxon>
    </lineage>
</organism>
<dbReference type="PANTHER" id="PTHR47782:SF1">
    <property type="entry name" value="PYRIMIDINE PATHWAY REGULATORY PROTEIN 1"/>
    <property type="match status" value="1"/>
</dbReference>
<dbReference type="PROSITE" id="PS50048">
    <property type="entry name" value="ZN2_CY6_FUNGAL_2"/>
    <property type="match status" value="1"/>
</dbReference>
<feature type="domain" description="Zn(2)-C6 fungal-type" evidence="9">
    <location>
        <begin position="14"/>
        <end position="44"/>
    </location>
</feature>
<sequence length="1079" mass="120469">MAHQILGITRSISACKRCRKKKIKCSHDFPRCTACLKANTECVSLDPATGREIPRSYIMHLESRVSELENYIQGTLAPPGASPQSQPQQQQPQQQHRFQPDLTASYTNTPSSTTHSNTPSFVSPASYKNITPASTDNTNVPSQSENNDSIIDTIHNYNPSASQDDSSRPTTFSGNGISFSKLMFAAVHFKDTADPKDRERRRSSAAAAGANIKPPIDPTTVVMSSFSKNVALLPPKQQALDFLSLYFAQSNSQLPIFHREEFLERYFIPIYGKIPENSAFASSNSSIDWSRLPEIEESDTWYYQYTRLLDAETGVDPEMDPFKFSAKVSVPRRFRKALYFTNIVFAVASSIWHLQFPGEISENFKNAALLHIEDAYSSTNRLEALQAMLCLTLYSLMRPCVPGVWYLSGSSLRLCIDLGLHNESSSSSAEPTTIDMRRRLFWCCYSLDRQICVYLGRPFGIPEESIKVPFPSILDDSMINNESTMNSLDPKNPSEISSYKHIALTMFKIRQLQAEVQSILYDKREIPRIFPSLSAWLADISARLNDWRAGIPQTTKKMNCEFTTEFFDLNYHHARMMLHGLAPARYVLATNDFIKLAEASKETLFTFYKLWNHGVLNYTWAVTQNVFMAHMNFLYAVFHNNEVKNATSLNEIKKLSGYASVTLKSLINRCNAAEQCLEVLSILSQAVIKLKYPVSSTIHIDESREDTPASSTMNRLPSEEEVKTLQPGGHMTGNMRRLIVSIPELINAEENNKPTHAREENTDEEDPCAQRKKPKLLKGGSTDSPSIVDTTTSTPTANVGSLALNQEKTSLQSYNTNADNLWGLSDTDLERFFDEVRKVDSPDSSRSYSHFSSTSNAADDVVASDFREKGANTVTHSPSVSASVSGSISTASPAVSSGSNRSISDGRPIQDDSASFIPGTPQPLSKMPYKVGATHQHYSAQTHVQQDPHFFPGPGSQGQKHQLYPFYHNQSSSPGNVYPSNFSYVSAQNYQPHFQSAPTSFSPPGSLPAFPHPVTSAMNSPARQDFRNTDISPYPLTLNSDSSKRNTKEGQRVYKLMVETGTESIWDQFFAQPFKLDEL</sequence>
<feature type="compositionally biased region" description="Polar residues" evidence="8">
    <location>
        <begin position="121"/>
        <end position="172"/>
    </location>
</feature>
<dbReference type="SMART" id="SM00906">
    <property type="entry name" value="Fungal_trans"/>
    <property type="match status" value="1"/>
</dbReference>
<dbReference type="InterPro" id="IPR001138">
    <property type="entry name" value="Zn2Cys6_DnaBD"/>
</dbReference>
<dbReference type="EMBL" id="KV454007">
    <property type="protein sequence ID" value="ODQ44371.1"/>
    <property type="molecule type" value="Genomic_DNA"/>
</dbReference>
<dbReference type="SMART" id="SM00066">
    <property type="entry name" value="GAL4"/>
    <property type="match status" value="1"/>
</dbReference>
<evidence type="ECO:0000256" key="3">
    <source>
        <dbReference type="ARBA" id="ARBA00022833"/>
    </source>
</evidence>
<proteinExistence type="predicted"/>
<keyword evidence="3" id="KW-0862">Zinc</keyword>
<feature type="compositionally biased region" description="Basic and acidic residues" evidence="8">
    <location>
        <begin position="193"/>
        <end position="202"/>
    </location>
</feature>
<feature type="compositionally biased region" description="Low complexity" evidence="8">
    <location>
        <begin position="873"/>
        <end position="894"/>
    </location>
</feature>
<feature type="compositionally biased region" description="Polar residues" evidence="8">
    <location>
        <begin position="781"/>
        <end position="799"/>
    </location>
</feature>
<keyword evidence="5" id="KW-0238">DNA-binding</keyword>
<feature type="compositionally biased region" description="Low complexity" evidence="8">
    <location>
        <begin position="105"/>
        <end position="120"/>
    </location>
</feature>
<evidence type="ECO:0000256" key="5">
    <source>
        <dbReference type="ARBA" id="ARBA00023125"/>
    </source>
</evidence>
<evidence type="ECO:0000256" key="1">
    <source>
        <dbReference type="ARBA" id="ARBA00004123"/>
    </source>
</evidence>
<accession>A0A1E3NE09</accession>
<dbReference type="GO" id="GO:0008270">
    <property type="term" value="F:zinc ion binding"/>
    <property type="evidence" value="ECO:0007669"/>
    <property type="project" value="InterPro"/>
</dbReference>
<evidence type="ECO:0000259" key="9">
    <source>
        <dbReference type="PROSITE" id="PS50048"/>
    </source>
</evidence>
<dbReference type="SUPFAM" id="SSF57701">
    <property type="entry name" value="Zn2/Cys6 DNA-binding domain"/>
    <property type="match status" value="1"/>
</dbReference>
<dbReference type="PROSITE" id="PS00463">
    <property type="entry name" value="ZN2_CY6_FUNGAL_1"/>
    <property type="match status" value="1"/>
</dbReference>
<evidence type="ECO:0000256" key="8">
    <source>
        <dbReference type="SAM" id="MobiDB-lite"/>
    </source>
</evidence>
<evidence type="ECO:0000256" key="2">
    <source>
        <dbReference type="ARBA" id="ARBA00022723"/>
    </source>
</evidence>
<protein>
    <recommendedName>
        <fullName evidence="9">Zn(2)-C6 fungal-type domain-containing protein</fullName>
    </recommendedName>
</protein>
<dbReference type="Proteomes" id="UP000094455">
    <property type="component" value="Unassembled WGS sequence"/>
</dbReference>
<evidence type="ECO:0000313" key="10">
    <source>
        <dbReference type="EMBL" id="ODQ44371.1"/>
    </source>
</evidence>
<dbReference type="PANTHER" id="PTHR47782">
    <property type="entry name" value="ZN(II)2CYS6 TRANSCRIPTION FACTOR (EUROFUNG)-RELATED"/>
    <property type="match status" value="1"/>
</dbReference>
<evidence type="ECO:0000313" key="11">
    <source>
        <dbReference type="Proteomes" id="UP000094455"/>
    </source>
</evidence>